<protein>
    <submittedName>
        <fullName evidence="2">Helix-turn-helix transcriptional regulator</fullName>
    </submittedName>
</protein>
<dbReference type="InterPro" id="IPR001387">
    <property type="entry name" value="Cro/C1-type_HTH"/>
</dbReference>
<dbReference type="Gene3D" id="1.10.260.40">
    <property type="entry name" value="lambda repressor-like DNA-binding domains"/>
    <property type="match status" value="1"/>
</dbReference>
<gene>
    <name evidence="2" type="ORF">QQA45_04770</name>
</gene>
<name>A0ABT7HLA2_9FUSO</name>
<comment type="caution">
    <text evidence="2">The sequence shown here is derived from an EMBL/GenBank/DDBJ whole genome shotgun (WGS) entry which is preliminary data.</text>
</comment>
<keyword evidence="3" id="KW-1185">Reference proteome</keyword>
<evidence type="ECO:0000259" key="1">
    <source>
        <dbReference type="PROSITE" id="PS50943"/>
    </source>
</evidence>
<proteinExistence type="predicted"/>
<reference evidence="2 3" key="1">
    <citation type="submission" date="2023-06" db="EMBL/GenBank/DDBJ databases">
        <title>Antibody response to the Sneathia vaginalis cytopathogenic toxin A during pregnancy.</title>
        <authorList>
            <person name="Mccoy Z.T."/>
            <person name="Serrano M.G."/>
            <person name="Spaine K."/>
            <person name="Edwards D.J."/>
            <person name="Buck G.A."/>
            <person name="Jefferson K."/>
        </authorList>
    </citation>
    <scope>NUCLEOTIDE SEQUENCE [LARGE SCALE GENOMIC DNA]</scope>
    <source>
        <strain evidence="2 3">CCUG 42621</strain>
    </source>
</reference>
<dbReference type="EMBL" id="JASSPP010000007">
    <property type="protein sequence ID" value="MDK9580827.1"/>
    <property type="molecule type" value="Genomic_DNA"/>
</dbReference>
<dbReference type="PROSITE" id="PS50943">
    <property type="entry name" value="HTH_CROC1"/>
    <property type="match status" value="1"/>
</dbReference>
<dbReference type="CDD" id="cd00093">
    <property type="entry name" value="HTH_XRE"/>
    <property type="match status" value="1"/>
</dbReference>
<dbReference type="SMART" id="SM00530">
    <property type="entry name" value="HTH_XRE"/>
    <property type="match status" value="1"/>
</dbReference>
<dbReference type="RefSeq" id="WP_285153077.1">
    <property type="nucleotide sequence ID" value="NZ_JASSPP010000007.1"/>
</dbReference>
<dbReference type="SUPFAM" id="SSF47413">
    <property type="entry name" value="lambda repressor-like DNA-binding domains"/>
    <property type="match status" value="1"/>
</dbReference>
<accession>A0ABT7HLA2</accession>
<dbReference type="InterPro" id="IPR010982">
    <property type="entry name" value="Lambda_DNA-bd_dom_sf"/>
</dbReference>
<dbReference type="Proteomes" id="UP001225134">
    <property type="component" value="Unassembled WGS sequence"/>
</dbReference>
<sequence>MTLEQKLKYLRQSKGLTIQELSTALFGDVRRGGTISIYETGKVTPNASTLKKYSQYFNVPLEYFYSLDIDKPITDEELKQQQQEVIHKINNILGELDIDNLNIIYKVAKGLFK</sequence>
<organism evidence="2 3">
    <name type="scientific">Sneathia sanguinegens</name>
    <dbReference type="NCBI Taxonomy" id="40543"/>
    <lineage>
        <taxon>Bacteria</taxon>
        <taxon>Fusobacteriati</taxon>
        <taxon>Fusobacteriota</taxon>
        <taxon>Fusobacteriia</taxon>
        <taxon>Fusobacteriales</taxon>
        <taxon>Leptotrichiaceae</taxon>
        <taxon>Sneathia</taxon>
    </lineage>
</organism>
<dbReference type="Pfam" id="PF12844">
    <property type="entry name" value="HTH_19"/>
    <property type="match status" value="1"/>
</dbReference>
<evidence type="ECO:0000313" key="2">
    <source>
        <dbReference type="EMBL" id="MDK9580827.1"/>
    </source>
</evidence>
<evidence type="ECO:0000313" key="3">
    <source>
        <dbReference type="Proteomes" id="UP001225134"/>
    </source>
</evidence>
<feature type="domain" description="HTH cro/C1-type" evidence="1">
    <location>
        <begin position="7"/>
        <end position="64"/>
    </location>
</feature>